<proteinExistence type="predicted"/>
<organism evidence="3 4">
    <name type="scientific">Tetracentron sinense</name>
    <name type="common">Spur-leaf</name>
    <dbReference type="NCBI Taxonomy" id="13715"/>
    <lineage>
        <taxon>Eukaryota</taxon>
        <taxon>Viridiplantae</taxon>
        <taxon>Streptophyta</taxon>
        <taxon>Embryophyta</taxon>
        <taxon>Tracheophyta</taxon>
        <taxon>Spermatophyta</taxon>
        <taxon>Magnoliopsida</taxon>
        <taxon>Trochodendrales</taxon>
        <taxon>Trochodendraceae</taxon>
        <taxon>Tetracentron</taxon>
    </lineage>
</organism>
<evidence type="ECO:0000259" key="2">
    <source>
        <dbReference type="Pfam" id="PF08718"/>
    </source>
</evidence>
<evidence type="ECO:0000313" key="4">
    <source>
        <dbReference type="Proteomes" id="UP000655225"/>
    </source>
</evidence>
<dbReference type="GO" id="GO:0005737">
    <property type="term" value="C:cytoplasm"/>
    <property type="evidence" value="ECO:0007669"/>
    <property type="project" value="InterPro"/>
</dbReference>
<dbReference type="InterPro" id="IPR014830">
    <property type="entry name" value="Glycolipid_transfer_prot_dom"/>
</dbReference>
<keyword evidence="4" id="KW-1185">Reference proteome</keyword>
<feature type="region of interest" description="Disordered" evidence="1">
    <location>
        <begin position="516"/>
        <end position="535"/>
    </location>
</feature>
<evidence type="ECO:0000313" key="3">
    <source>
        <dbReference type="EMBL" id="KAF8390993.1"/>
    </source>
</evidence>
<reference evidence="3 4" key="1">
    <citation type="submission" date="2020-04" db="EMBL/GenBank/DDBJ databases">
        <title>Plant Genome Project.</title>
        <authorList>
            <person name="Zhang R.-G."/>
        </authorList>
    </citation>
    <scope>NUCLEOTIDE SEQUENCE [LARGE SCALE GENOMIC DNA]</scope>
    <source>
        <strain evidence="3">YNK0</strain>
        <tissue evidence="3">Leaf</tissue>
    </source>
</reference>
<sequence>MRANEVAMIIAHDQRAVQIHPTKRKVSLYYQVDVTWCDPLCLTAQNLEPPVELLKLALEEQLRREVARTGVQLKSYREQKMRSPGKRNTGITKGNFLKDPASMAYAREFFPHHGWVIRKAVATGMYALPTKAQLLKKLNEDGSVVVFEGGGGGGGGEFLGSNANGPSSPRGGCHGYVLSGRAGSTGVEGKGLGFGPRALVGEALASKVGLASESDETYKGVEAVVSDVEALYYQEAREGLEPCRLGLGLGLERKAAHDQLSQGKESRRVTWAIRGMGAKTRGSRILRLWEARGGSGVGGGRSSISFLKEREEGNGTVPKSDRLTGRFWEVGSENSEIEQYTPLVFSEIELALGKGVLVVKGPKIDGDCSGGVGEALWSQLTQPLSILSLAGQAAAARGGGDSWILEVSVSAGAGSLPVLISSPGATGESLVASFSALPEVQEVRTTTAVAPRPEVVSPDQVCRSGGQQEGIQQSLLPQMSQAEISKWVVAHLEIIGSALGVSTTGHESAARSLYHRIEGGSEGGKGGSKDNQKSR</sequence>
<dbReference type="AlphaFoldDB" id="A0A835D540"/>
<accession>A0A835D540</accession>
<dbReference type="Pfam" id="PF08718">
    <property type="entry name" value="GLTP"/>
    <property type="match status" value="1"/>
</dbReference>
<feature type="domain" description="Glycolipid transfer protein" evidence="2">
    <location>
        <begin position="95"/>
        <end position="140"/>
    </location>
</feature>
<evidence type="ECO:0000256" key="1">
    <source>
        <dbReference type="SAM" id="MobiDB-lite"/>
    </source>
</evidence>
<dbReference type="Gene3D" id="1.10.3520.10">
    <property type="entry name" value="Glycolipid transfer protein"/>
    <property type="match status" value="1"/>
</dbReference>
<comment type="caution">
    <text evidence="3">The sequence shown here is derived from an EMBL/GenBank/DDBJ whole genome shotgun (WGS) entry which is preliminary data.</text>
</comment>
<dbReference type="InterPro" id="IPR036497">
    <property type="entry name" value="GLTP_sf"/>
</dbReference>
<dbReference type="GO" id="GO:0120013">
    <property type="term" value="F:lipid transfer activity"/>
    <property type="evidence" value="ECO:0007669"/>
    <property type="project" value="InterPro"/>
</dbReference>
<name>A0A835D540_TETSI</name>
<protein>
    <recommendedName>
        <fullName evidence="2">Glycolipid transfer protein domain-containing protein</fullName>
    </recommendedName>
</protein>
<dbReference type="EMBL" id="JABCRI010000017">
    <property type="protein sequence ID" value="KAF8390993.1"/>
    <property type="molecule type" value="Genomic_DNA"/>
</dbReference>
<gene>
    <name evidence="3" type="ORF">HHK36_023293</name>
</gene>
<dbReference type="Proteomes" id="UP000655225">
    <property type="component" value="Unassembled WGS sequence"/>
</dbReference>
<dbReference type="OrthoDB" id="116883at2759"/>
<dbReference type="SUPFAM" id="SSF110004">
    <property type="entry name" value="Glycolipid transfer protein, GLTP"/>
    <property type="match status" value="1"/>
</dbReference>